<evidence type="ECO:0000256" key="2">
    <source>
        <dbReference type="SAM" id="Phobius"/>
    </source>
</evidence>
<proteinExistence type="predicted"/>
<evidence type="ECO:0000313" key="4">
    <source>
        <dbReference type="Proteomes" id="UP000616114"/>
    </source>
</evidence>
<evidence type="ECO:0000313" key="3">
    <source>
        <dbReference type="EMBL" id="GGA07314.1"/>
    </source>
</evidence>
<organism evidence="3 4">
    <name type="scientific">Sediminivirga luteola</name>
    <dbReference type="NCBI Taxonomy" id="1774748"/>
    <lineage>
        <taxon>Bacteria</taxon>
        <taxon>Bacillati</taxon>
        <taxon>Actinomycetota</taxon>
        <taxon>Actinomycetes</taxon>
        <taxon>Micrococcales</taxon>
        <taxon>Brevibacteriaceae</taxon>
        <taxon>Sediminivirga</taxon>
    </lineage>
</organism>
<name>A0A8J2XJP7_9MICO</name>
<dbReference type="InterPro" id="IPR019933">
    <property type="entry name" value="DivIVA_domain"/>
</dbReference>
<gene>
    <name evidence="3" type="ORF">GCM10011333_07460</name>
</gene>
<keyword evidence="2" id="KW-1133">Transmembrane helix</keyword>
<dbReference type="AlphaFoldDB" id="A0A8J2XJP7"/>
<evidence type="ECO:0000256" key="1">
    <source>
        <dbReference type="SAM" id="MobiDB-lite"/>
    </source>
</evidence>
<reference evidence="3" key="2">
    <citation type="submission" date="2020-09" db="EMBL/GenBank/DDBJ databases">
        <authorList>
            <person name="Sun Q."/>
            <person name="Zhou Y."/>
        </authorList>
    </citation>
    <scope>NUCLEOTIDE SEQUENCE</scope>
    <source>
        <strain evidence="3">CGMCC 1.12785</strain>
    </source>
</reference>
<feature type="region of interest" description="Disordered" evidence="1">
    <location>
        <begin position="87"/>
        <end position="120"/>
    </location>
</feature>
<dbReference type="Gene3D" id="6.10.250.660">
    <property type="match status" value="1"/>
</dbReference>
<keyword evidence="4" id="KW-1185">Reference proteome</keyword>
<feature type="region of interest" description="Disordered" evidence="1">
    <location>
        <begin position="28"/>
        <end position="47"/>
    </location>
</feature>
<reference evidence="3" key="1">
    <citation type="journal article" date="2014" name="Int. J. Syst. Evol. Microbiol.">
        <title>Complete genome sequence of Corynebacterium casei LMG S-19264T (=DSM 44701T), isolated from a smear-ripened cheese.</title>
        <authorList>
            <consortium name="US DOE Joint Genome Institute (JGI-PGF)"/>
            <person name="Walter F."/>
            <person name="Albersmeier A."/>
            <person name="Kalinowski J."/>
            <person name="Ruckert C."/>
        </authorList>
    </citation>
    <scope>NUCLEOTIDE SEQUENCE</scope>
    <source>
        <strain evidence="3">CGMCC 1.12785</strain>
    </source>
</reference>
<dbReference type="Proteomes" id="UP000616114">
    <property type="component" value="Unassembled WGS sequence"/>
</dbReference>
<comment type="caution">
    <text evidence="3">The sequence shown here is derived from an EMBL/GenBank/DDBJ whole genome shotgun (WGS) entry which is preliminary data.</text>
</comment>
<keyword evidence="2" id="KW-0812">Transmembrane</keyword>
<evidence type="ECO:0008006" key="5">
    <source>
        <dbReference type="Google" id="ProtNLM"/>
    </source>
</evidence>
<dbReference type="EMBL" id="BMFY01000003">
    <property type="protein sequence ID" value="GGA07314.1"/>
    <property type="molecule type" value="Genomic_DNA"/>
</dbReference>
<sequence>MELWIIIGVCAAVFAMVIAVAGAYNLIPGGMPEPERTGEATPGARLPEDFRADDIGALTFTRELRGYNMTQVDAALAALRQRIEELEQQPAAESAGPVAEGDADDANDMEPQPAADDRRG</sequence>
<keyword evidence="2" id="KW-0472">Membrane</keyword>
<dbReference type="RefSeq" id="WP_188549592.1">
    <property type="nucleotide sequence ID" value="NZ_BMFY01000003.1"/>
</dbReference>
<feature type="transmembrane region" description="Helical" evidence="2">
    <location>
        <begin position="6"/>
        <end position="27"/>
    </location>
</feature>
<accession>A0A8J2XJP7</accession>
<dbReference type="NCBIfam" id="TIGR03544">
    <property type="entry name" value="DivI1A_domain"/>
    <property type="match status" value="1"/>
</dbReference>
<protein>
    <recommendedName>
        <fullName evidence="5">DivIVA domain-containing protein</fullName>
    </recommendedName>
</protein>